<feature type="transmembrane region" description="Helical" evidence="2">
    <location>
        <begin position="12"/>
        <end position="35"/>
    </location>
</feature>
<evidence type="ECO:0000313" key="4">
    <source>
        <dbReference type="Proteomes" id="UP000479132"/>
    </source>
</evidence>
<evidence type="ECO:0000256" key="1">
    <source>
        <dbReference type="SAM" id="MobiDB-lite"/>
    </source>
</evidence>
<dbReference type="EMBL" id="JAALLS010000010">
    <property type="protein sequence ID" value="NGP88462.1"/>
    <property type="molecule type" value="Genomic_DNA"/>
</dbReference>
<evidence type="ECO:0000313" key="3">
    <source>
        <dbReference type="EMBL" id="NGP88462.1"/>
    </source>
</evidence>
<feature type="region of interest" description="Disordered" evidence="1">
    <location>
        <begin position="152"/>
        <end position="173"/>
    </location>
</feature>
<keyword evidence="2" id="KW-0472">Membrane</keyword>
<keyword evidence="2" id="KW-0812">Transmembrane</keyword>
<evidence type="ECO:0000256" key="2">
    <source>
        <dbReference type="SAM" id="Phobius"/>
    </source>
</evidence>
<organism evidence="3 4">
    <name type="scientific">Fodinibius halophilus</name>
    <dbReference type="NCBI Taxonomy" id="1736908"/>
    <lineage>
        <taxon>Bacteria</taxon>
        <taxon>Pseudomonadati</taxon>
        <taxon>Balneolota</taxon>
        <taxon>Balneolia</taxon>
        <taxon>Balneolales</taxon>
        <taxon>Balneolaceae</taxon>
        <taxon>Fodinibius</taxon>
    </lineage>
</organism>
<keyword evidence="2" id="KW-1133">Transmembrane helix</keyword>
<feature type="transmembrane region" description="Helical" evidence="2">
    <location>
        <begin position="47"/>
        <end position="68"/>
    </location>
</feature>
<accession>A0A6M1TE37</accession>
<name>A0A6M1TE37_9BACT</name>
<dbReference type="Proteomes" id="UP000479132">
    <property type="component" value="Unassembled WGS sequence"/>
</dbReference>
<gene>
    <name evidence="3" type="ORF">G3569_08850</name>
</gene>
<sequence>MSKTQKNSNNFLVYSIVVLSMLIYIFGIFTVMIVVKEASQSGLPEALAEHIIVIIPGIICLLLTAPIYRLSKSLRILEITDHENGASILRLYSPFFISDMPQAEMKITTQKITRIRRNSYFNRLVELHFKHNGTDRMIKSFINPKSLNNLHRFKKPNPSDGTKAKGDSLSGHK</sequence>
<reference evidence="3 4" key="1">
    <citation type="submission" date="2020-02" db="EMBL/GenBank/DDBJ databases">
        <title>Aliifodinibius halophilus 2W32, complete genome.</title>
        <authorList>
            <person name="Li Y."/>
            <person name="Wu S."/>
        </authorList>
    </citation>
    <scope>NUCLEOTIDE SEQUENCE [LARGE SCALE GENOMIC DNA]</scope>
    <source>
        <strain evidence="3 4">2W32</strain>
    </source>
</reference>
<comment type="caution">
    <text evidence="3">The sequence shown here is derived from an EMBL/GenBank/DDBJ whole genome shotgun (WGS) entry which is preliminary data.</text>
</comment>
<dbReference type="AlphaFoldDB" id="A0A6M1TE37"/>
<protein>
    <submittedName>
        <fullName evidence="3">Uncharacterized protein</fullName>
    </submittedName>
</protein>
<dbReference type="RefSeq" id="WP_165268216.1">
    <property type="nucleotide sequence ID" value="NZ_JAALLS010000010.1"/>
</dbReference>
<proteinExistence type="predicted"/>
<keyword evidence="4" id="KW-1185">Reference proteome</keyword>